<proteinExistence type="inferred from homology"/>
<dbReference type="GO" id="GO:0004805">
    <property type="term" value="F:trehalose-phosphatase activity"/>
    <property type="evidence" value="ECO:0007669"/>
    <property type="project" value="TreeGrafter"/>
</dbReference>
<dbReference type="GO" id="GO:0003825">
    <property type="term" value="F:alpha,alpha-trehalose-phosphate synthase (UDP-forming) activity"/>
    <property type="evidence" value="ECO:0007669"/>
    <property type="project" value="TreeGrafter"/>
</dbReference>
<protein>
    <submittedName>
        <fullName evidence="6">Uncharacterized protein</fullName>
    </submittedName>
</protein>
<sequence length="945" mass="105913">MAAVREEDGGTLLREMAGFFKKWVAAMMGSDADAPVASSSPLPSPVNVQGGSQLMDHSKNSDLPRKATSFDPNLPISKKKSTAGPPRFSESDNVDSGVAGSLSQELPNLVDDDFQEESKYSPASAGVTASAASLERKQLFPRSKSSTALAEEVLLSKIQDLHMQLADLREMREAIAEAGVSAVPTSARSKAKSERLLVCSFRLPVSLVDQRGAGKLKVLVSAGGLLSALKQLKSSMKVRWIGATTGSPIEEQRKRAEVYKTLSEDYSYTPIFLDKDDSTVHLQLCNAVLWPLFHYLPLSLDGDRSYHPRMLEGYRKINEVYAEKILEQMRDGELVWIHDFHLFLVPQMLRRRRPTAKIGFFLHIPFPSAEIYRTLPVRQEILEGMLGSDLIGFHTYDYARHFLSACQRVLGLEVKPNAVEYYGAAVKVGIFPFGLDPTPYLKTVRSKPVIQFREELREQLAGKKIIIGVDRVDYIKGIPHKLLALEHFLQTHSEWIGRVLLIQIGVPSSSGREEYEVFRAEIHGMVGRINGEMSTLEDMPIHYLEQMISFEDLVALYSVADVALISSLRDGMNLVSYEYTVCQQENRGVLILSEFTGAAQSLPGALVCNPWDIEGISDCIFEALTMSDEERELKHKKIFRYIMLHSSALWGQNFISDLIEVSDERQKIMEKRINLQPQTVRDSLANSNRRLILIDYEGINGPRSGQVERDNSWIRLSRSLQALSADERNVIFLLADHDRKHVVDWVDDLGIGLATEYGLHFRRPMQGPTETTCQSVWETFYAIDGPSIASVMIDVYDLLDRYELQTPGSILLSQENSVSWVLREEYPEFSVAQSEQVAHLLGDILNGSPLELLTRRNALHVRPRGVNKGNFFEHLLAEYVSHGEAPDTILCFSRGGEDEGVFEVIERSDVPSTRSFCCVVGNDCKDAAYYVIDLDQVCDILEGLI</sequence>
<dbReference type="SUPFAM" id="SSF56784">
    <property type="entry name" value="HAD-like"/>
    <property type="match status" value="1"/>
</dbReference>
<accession>A0A6T6CB37</accession>
<dbReference type="InterPro" id="IPR036412">
    <property type="entry name" value="HAD-like_sf"/>
</dbReference>
<comment type="similarity">
    <text evidence="1">In the N-terminal section; belongs to the glycosyltransferase 20 family.</text>
</comment>
<evidence type="ECO:0000256" key="3">
    <source>
        <dbReference type="ARBA" id="ARBA00022679"/>
    </source>
</evidence>
<dbReference type="InterPro" id="IPR003337">
    <property type="entry name" value="Trehalose_PPase"/>
</dbReference>
<feature type="compositionally biased region" description="Low complexity" evidence="4">
    <location>
        <begin position="32"/>
        <end position="41"/>
    </location>
</feature>
<dbReference type="GO" id="GO:0005992">
    <property type="term" value="P:trehalose biosynthetic process"/>
    <property type="evidence" value="ECO:0007669"/>
    <property type="project" value="InterPro"/>
</dbReference>
<dbReference type="InterPro" id="IPR023214">
    <property type="entry name" value="HAD_sf"/>
</dbReference>
<name>A0A6T6CB37_9RHOD</name>
<dbReference type="AlphaFoldDB" id="A0A6T6CB37"/>
<evidence type="ECO:0000256" key="1">
    <source>
        <dbReference type="ARBA" id="ARBA00005409"/>
    </source>
</evidence>
<evidence type="ECO:0000313" key="5">
    <source>
        <dbReference type="EMBL" id="CAD9232909.1"/>
    </source>
</evidence>
<evidence type="ECO:0000256" key="2">
    <source>
        <dbReference type="ARBA" id="ARBA00022676"/>
    </source>
</evidence>
<keyword evidence="3" id="KW-0808">Transferase</keyword>
<dbReference type="InterPro" id="IPR001830">
    <property type="entry name" value="Glyco_trans_20"/>
</dbReference>
<dbReference type="Gene3D" id="3.40.50.1000">
    <property type="entry name" value="HAD superfamily/HAD-like"/>
    <property type="match status" value="1"/>
</dbReference>
<evidence type="ECO:0000256" key="4">
    <source>
        <dbReference type="SAM" id="MobiDB-lite"/>
    </source>
</evidence>
<feature type="region of interest" description="Disordered" evidence="4">
    <location>
        <begin position="32"/>
        <end position="100"/>
    </location>
</feature>
<dbReference type="EMBL" id="HBGH01009074">
    <property type="protein sequence ID" value="CAD9232909.1"/>
    <property type="molecule type" value="Transcribed_RNA"/>
</dbReference>
<dbReference type="Pfam" id="PF00982">
    <property type="entry name" value="Glyco_transf_20"/>
    <property type="match status" value="1"/>
</dbReference>
<dbReference type="EMBL" id="HBGH01009076">
    <property type="protein sequence ID" value="CAD9232911.1"/>
    <property type="molecule type" value="Transcribed_RNA"/>
</dbReference>
<keyword evidence="2" id="KW-0328">Glycosyltransferase</keyword>
<dbReference type="SUPFAM" id="SSF53756">
    <property type="entry name" value="UDP-Glycosyltransferase/glycogen phosphorylase"/>
    <property type="match status" value="1"/>
</dbReference>
<dbReference type="CDD" id="cd03788">
    <property type="entry name" value="GT20_TPS"/>
    <property type="match status" value="1"/>
</dbReference>
<dbReference type="PANTHER" id="PTHR10788">
    <property type="entry name" value="TREHALOSE-6-PHOSPHATE SYNTHASE"/>
    <property type="match status" value="1"/>
</dbReference>
<feature type="compositionally biased region" description="Basic and acidic residues" evidence="4">
    <location>
        <begin position="56"/>
        <end position="65"/>
    </location>
</feature>
<dbReference type="GO" id="GO:0005829">
    <property type="term" value="C:cytosol"/>
    <property type="evidence" value="ECO:0007669"/>
    <property type="project" value="TreeGrafter"/>
</dbReference>
<dbReference type="PANTHER" id="PTHR10788:SF106">
    <property type="entry name" value="BCDNA.GH08860"/>
    <property type="match status" value="1"/>
</dbReference>
<reference evidence="6" key="1">
    <citation type="submission" date="2021-01" db="EMBL/GenBank/DDBJ databases">
        <authorList>
            <person name="Corre E."/>
            <person name="Pelletier E."/>
            <person name="Niang G."/>
            <person name="Scheremetjew M."/>
            <person name="Finn R."/>
            <person name="Kale V."/>
            <person name="Holt S."/>
            <person name="Cochrane G."/>
            <person name="Meng A."/>
            <person name="Brown T."/>
            <person name="Cohen L."/>
        </authorList>
    </citation>
    <scope>NUCLEOTIDE SEQUENCE</scope>
    <source>
        <strain evidence="6">SAG 36.94</strain>
    </source>
</reference>
<evidence type="ECO:0000313" key="6">
    <source>
        <dbReference type="EMBL" id="CAD9232911.1"/>
    </source>
</evidence>
<gene>
    <name evidence="5" type="ORF">CCAE0312_LOCUS4994</name>
    <name evidence="6" type="ORF">CCAE0312_LOCUS4996</name>
</gene>
<organism evidence="6">
    <name type="scientific">Compsopogon caeruleus</name>
    <dbReference type="NCBI Taxonomy" id="31354"/>
    <lineage>
        <taxon>Eukaryota</taxon>
        <taxon>Rhodophyta</taxon>
        <taxon>Compsopogonophyceae</taxon>
        <taxon>Compsopogonales</taxon>
        <taxon>Compsopogonaceae</taxon>
        <taxon>Compsopogon</taxon>
    </lineage>
</organism>
<dbReference type="Pfam" id="PF02358">
    <property type="entry name" value="Trehalose_PPase"/>
    <property type="match status" value="1"/>
</dbReference>
<dbReference type="FunFam" id="3.40.50.2000:FF:000010">
    <property type="entry name" value="Alpha,alpha-trehalose-phosphate synthase"/>
    <property type="match status" value="1"/>
</dbReference>
<dbReference type="Gene3D" id="3.40.50.2000">
    <property type="entry name" value="Glycogen Phosphorylase B"/>
    <property type="match status" value="2"/>
</dbReference>